<proteinExistence type="predicted"/>
<reference evidence="1 2" key="1">
    <citation type="submission" date="2018-06" db="EMBL/GenBank/DDBJ databases">
        <authorList>
            <consortium name="Pathogen Informatics"/>
            <person name="Doyle S."/>
        </authorList>
    </citation>
    <scope>NUCLEOTIDE SEQUENCE [LARGE SCALE GENOMIC DNA]</scope>
    <source>
        <strain evidence="1 2">NCTC12195</strain>
    </source>
</reference>
<dbReference type="Proteomes" id="UP000255277">
    <property type="component" value="Unassembled WGS sequence"/>
</dbReference>
<evidence type="ECO:0000313" key="1">
    <source>
        <dbReference type="EMBL" id="SUQ38526.1"/>
    </source>
</evidence>
<dbReference type="EMBL" id="UHDK01000003">
    <property type="protein sequence ID" value="SUQ38526.1"/>
    <property type="molecule type" value="Genomic_DNA"/>
</dbReference>
<dbReference type="AlphaFoldDB" id="A0A380S9H6"/>
<name>A0A380S9H6_STAGA</name>
<accession>A0A380S9H6</accession>
<dbReference type="EC" id="2.4.1.-" evidence="1"/>
<keyword evidence="1" id="KW-0328">Glycosyltransferase</keyword>
<evidence type="ECO:0000313" key="2">
    <source>
        <dbReference type="Proteomes" id="UP000255277"/>
    </source>
</evidence>
<keyword evidence="1" id="KW-0808">Transferase</keyword>
<gene>
    <name evidence="1" type="primary">gtfB</name>
    <name evidence="1" type="ORF">NCTC12195_04902</name>
</gene>
<organism evidence="1 2">
    <name type="scientific">Staphylococcus gallinarum</name>
    <dbReference type="NCBI Taxonomy" id="1293"/>
    <lineage>
        <taxon>Bacteria</taxon>
        <taxon>Bacillati</taxon>
        <taxon>Bacillota</taxon>
        <taxon>Bacilli</taxon>
        <taxon>Bacillales</taxon>
        <taxon>Staphylococcaceae</taxon>
        <taxon>Staphylococcus</taxon>
    </lineage>
</organism>
<sequence length="38" mass="4472">MINLFEHFDLKTERLYETLQLAGHDNQTIVLNDSGFFT</sequence>
<protein>
    <submittedName>
        <fullName evidence="1">Accessory Sec system glycosyltransferase GtfB</fullName>
        <ecNumber evidence="1">2.4.1.-</ecNumber>
    </submittedName>
</protein>
<dbReference type="GO" id="GO:0016757">
    <property type="term" value="F:glycosyltransferase activity"/>
    <property type="evidence" value="ECO:0007669"/>
    <property type="project" value="UniProtKB-KW"/>
</dbReference>